<dbReference type="OrthoDB" id="2537769at2759"/>
<feature type="compositionally biased region" description="Acidic residues" evidence="1">
    <location>
        <begin position="60"/>
        <end position="72"/>
    </location>
</feature>
<evidence type="ECO:0000256" key="1">
    <source>
        <dbReference type="SAM" id="MobiDB-lite"/>
    </source>
</evidence>
<dbReference type="NCBIfam" id="TIGR02453">
    <property type="entry name" value="TIGR02453 family protein"/>
    <property type="match status" value="1"/>
</dbReference>
<dbReference type="AlphaFoldDB" id="A0A6A6HI22"/>
<organism evidence="2 3">
    <name type="scientific">Viridothelium virens</name>
    <name type="common">Speckled blister lichen</name>
    <name type="synonym">Trypethelium virens</name>
    <dbReference type="NCBI Taxonomy" id="1048519"/>
    <lineage>
        <taxon>Eukaryota</taxon>
        <taxon>Fungi</taxon>
        <taxon>Dikarya</taxon>
        <taxon>Ascomycota</taxon>
        <taxon>Pezizomycotina</taxon>
        <taxon>Dothideomycetes</taxon>
        <taxon>Dothideomycetes incertae sedis</taxon>
        <taxon>Trypetheliales</taxon>
        <taxon>Trypetheliaceae</taxon>
        <taxon>Viridothelium</taxon>
    </lineage>
</organism>
<gene>
    <name evidence="2" type="ORF">EV356DRAFT_429057</name>
</gene>
<dbReference type="Proteomes" id="UP000800092">
    <property type="component" value="Unassembled WGS sequence"/>
</dbReference>
<evidence type="ECO:0000313" key="3">
    <source>
        <dbReference type="Proteomes" id="UP000800092"/>
    </source>
</evidence>
<sequence length="410" mass="45421">MPRGRPRKASANTTPPTSSRKRASGATSTPIRQSKRAKASDQTPKVKVTPKKSQHFQHEEQDEVTAEDELSEPETSVAEEGSGYEDEDESVIPSPSDSDDVDEDYSTSDDTKTKKRAKGRGQKNQLGGAPKGANGKELWRQGVKAGLGPGNQVVIKKPKPRQAGDTPYTDDSIHPNTLLFLKDLKENNDREWLKMNDPEFRQAERDFKSFAEALSPKISEADETVPELPFKDIVFRIYRDIRFSPDPTPYKTHFSAAWSRTGRKGPYAAYYVQIAPGDSFVGGGLWMPEAGPLAALRRDIDRKPHRIKAVLSDAGMRKEFLGGIGKDEKKAVHAFAGLNSGNALKTKPKVSLHLIFIHQQPQIGYEADHPNIELLKLKNFTVGRKLPDEEVVGPQGLQRIADIVSCMVPF</sequence>
<feature type="non-terminal residue" evidence="2">
    <location>
        <position position="410"/>
    </location>
</feature>
<reference evidence="2" key="1">
    <citation type="journal article" date="2020" name="Stud. Mycol.">
        <title>101 Dothideomycetes genomes: a test case for predicting lifestyles and emergence of pathogens.</title>
        <authorList>
            <person name="Haridas S."/>
            <person name="Albert R."/>
            <person name="Binder M."/>
            <person name="Bloem J."/>
            <person name="Labutti K."/>
            <person name="Salamov A."/>
            <person name="Andreopoulos B."/>
            <person name="Baker S."/>
            <person name="Barry K."/>
            <person name="Bills G."/>
            <person name="Bluhm B."/>
            <person name="Cannon C."/>
            <person name="Castanera R."/>
            <person name="Culley D."/>
            <person name="Daum C."/>
            <person name="Ezra D."/>
            <person name="Gonzalez J."/>
            <person name="Henrissat B."/>
            <person name="Kuo A."/>
            <person name="Liang C."/>
            <person name="Lipzen A."/>
            <person name="Lutzoni F."/>
            <person name="Magnuson J."/>
            <person name="Mondo S."/>
            <person name="Nolan M."/>
            <person name="Ohm R."/>
            <person name="Pangilinan J."/>
            <person name="Park H.-J."/>
            <person name="Ramirez L."/>
            <person name="Alfaro M."/>
            <person name="Sun H."/>
            <person name="Tritt A."/>
            <person name="Yoshinaga Y."/>
            <person name="Zwiers L.-H."/>
            <person name="Turgeon B."/>
            <person name="Goodwin S."/>
            <person name="Spatafora J."/>
            <person name="Crous P."/>
            <person name="Grigoriev I."/>
        </authorList>
    </citation>
    <scope>NUCLEOTIDE SEQUENCE</scope>
    <source>
        <strain evidence="2">Tuck. ex Michener</strain>
    </source>
</reference>
<keyword evidence="3" id="KW-1185">Reference proteome</keyword>
<dbReference type="PANTHER" id="PTHR36452:SF1">
    <property type="entry name" value="DUF2461 DOMAIN-CONTAINING PROTEIN"/>
    <property type="match status" value="1"/>
</dbReference>
<feature type="compositionally biased region" description="Acidic residues" evidence="1">
    <location>
        <begin position="97"/>
        <end position="107"/>
    </location>
</feature>
<dbReference type="EMBL" id="ML991778">
    <property type="protein sequence ID" value="KAF2237785.1"/>
    <property type="molecule type" value="Genomic_DNA"/>
</dbReference>
<dbReference type="PANTHER" id="PTHR36452">
    <property type="entry name" value="CHROMOSOME 12, WHOLE GENOME SHOTGUN SEQUENCE"/>
    <property type="match status" value="1"/>
</dbReference>
<feature type="region of interest" description="Disordered" evidence="1">
    <location>
        <begin position="1"/>
        <end position="171"/>
    </location>
</feature>
<dbReference type="InterPro" id="IPR012808">
    <property type="entry name" value="CHP02453"/>
</dbReference>
<name>A0A6A6HI22_VIRVR</name>
<protein>
    <submittedName>
        <fullName evidence="2">Uncharacterized protein</fullName>
    </submittedName>
</protein>
<evidence type="ECO:0000313" key="2">
    <source>
        <dbReference type="EMBL" id="KAF2237785.1"/>
    </source>
</evidence>
<proteinExistence type="predicted"/>
<accession>A0A6A6HI22</accession>
<dbReference type="Pfam" id="PF09365">
    <property type="entry name" value="DUF2461"/>
    <property type="match status" value="1"/>
</dbReference>